<protein>
    <submittedName>
        <fullName evidence="1">Uncharacterized protein</fullName>
    </submittedName>
</protein>
<reference evidence="1" key="2">
    <citation type="journal article" date="2020" name="Nat. Commun.">
        <title>Large-scale genome sequencing of mycorrhizal fungi provides insights into the early evolution of symbiotic traits.</title>
        <authorList>
            <person name="Miyauchi S."/>
            <person name="Kiss E."/>
            <person name="Kuo A."/>
            <person name="Drula E."/>
            <person name="Kohler A."/>
            <person name="Sanchez-Garcia M."/>
            <person name="Morin E."/>
            <person name="Andreopoulos B."/>
            <person name="Barry K.W."/>
            <person name="Bonito G."/>
            <person name="Buee M."/>
            <person name="Carver A."/>
            <person name="Chen C."/>
            <person name="Cichocki N."/>
            <person name="Clum A."/>
            <person name="Culley D."/>
            <person name="Crous P.W."/>
            <person name="Fauchery L."/>
            <person name="Girlanda M."/>
            <person name="Hayes R.D."/>
            <person name="Keri Z."/>
            <person name="LaButti K."/>
            <person name="Lipzen A."/>
            <person name="Lombard V."/>
            <person name="Magnuson J."/>
            <person name="Maillard F."/>
            <person name="Murat C."/>
            <person name="Nolan M."/>
            <person name="Ohm R.A."/>
            <person name="Pangilinan J."/>
            <person name="Pereira M.F."/>
            <person name="Perotto S."/>
            <person name="Peter M."/>
            <person name="Pfister S."/>
            <person name="Riley R."/>
            <person name="Sitrit Y."/>
            <person name="Stielow J.B."/>
            <person name="Szollosi G."/>
            <person name="Zifcakova L."/>
            <person name="Stursova M."/>
            <person name="Spatafora J.W."/>
            <person name="Tedersoo L."/>
            <person name="Vaario L.M."/>
            <person name="Yamada A."/>
            <person name="Yan M."/>
            <person name="Wang P."/>
            <person name="Xu J."/>
            <person name="Bruns T."/>
            <person name="Baldrian P."/>
            <person name="Vilgalys R."/>
            <person name="Dunand C."/>
            <person name="Henrissat B."/>
            <person name="Grigoriev I.V."/>
            <person name="Hibbett D."/>
            <person name="Nagy L.G."/>
            <person name="Martin F.M."/>
        </authorList>
    </citation>
    <scope>NUCLEOTIDE SEQUENCE</scope>
    <source>
        <strain evidence="1">P2</strain>
    </source>
</reference>
<sequence>DWFPFNSCISFELTDFVFTEAELSKKKVNCLLELWAAMLIPHGVPPPTHNHTDLLQQVDSIPLGNVPWECFCLSYNRPPPKTNCPPKWKFTKYEVWFCNPCEVIKDILSNTEFNGSQCWYCNMMSGDWAWQQSDMISSDPSTYGSMLVPIILGSDKTMVSVVTGQNEYYPLYLSVGNVQNHMRRAHKNALVVISFLPILKGARKDTDTEEFHQFKQTLTHKAIANILLPIKPFMKTLDIVQCPDQYFCHVLYGLGLHISDYPEQAMIAWILMNWCLLGHSSPNTHHSKEGWLSPSCDC</sequence>
<dbReference type="EMBL" id="MU118006">
    <property type="protein sequence ID" value="KAF9648905.1"/>
    <property type="molecule type" value="Genomic_DNA"/>
</dbReference>
<dbReference type="Proteomes" id="UP000886501">
    <property type="component" value="Unassembled WGS sequence"/>
</dbReference>
<keyword evidence="2" id="KW-1185">Reference proteome</keyword>
<accession>A0ACB6ZGG9</accession>
<feature type="non-terminal residue" evidence="1">
    <location>
        <position position="1"/>
    </location>
</feature>
<proteinExistence type="predicted"/>
<comment type="caution">
    <text evidence="1">The sequence shown here is derived from an EMBL/GenBank/DDBJ whole genome shotgun (WGS) entry which is preliminary data.</text>
</comment>
<evidence type="ECO:0000313" key="2">
    <source>
        <dbReference type="Proteomes" id="UP000886501"/>
    </source>
</evidence>
<reference evidence="1" key="1">
    <citation type="submission" date="2019-10" db="EMBL/GenBank/DDBJ databases">
        <authorList>
            <consortium name="DOE Joint Genome Institute"/>
            <person name="Kuo A."/>
            <person name="Miyauchi S."/>
            <person name="Kiss E."/>
            <person name="Drula E."/>
            <person name="Kohler A."/>
            <person name="Sanchez-Garcia M."/>
            <person name="Andreopoulos B."/>
            <person name="Barry K.W."/>
            <person name="Bonito G."/>
            <person name="Buee M."/>
            <person name="Carver A."/>
            <person name="Chen C."/>
            <person name="Cichocki N."/>
            <person name="Clum A."/>
            <person name="Culley D."/>
            <person name="Crous P.W."/>
            <person name="Fauchery L."/>
            <person name="Girlanda M."/>
            <person name="Hayes R."/>
            <person name="Keri Z."/>
            <person name="Labutti K."/>
            <person name="Lipzen A."/>
            <person name="Lombard V."/>
            <person name="Magnuson J."/>
            <person name="Maillard F."/>
            <person name="Morin E."/>
            <person name="Murat C."/>
            <person name="Nolan M."/>
            <person name="Ohm R."/>
            <person name="Pangilinan J."/>
            <person name="Pereira M."/>
            <person name="Perotto S."/>
            <person name="Peter M."/>
            <person name="Riley R."/>
            <person name="Sitrit Y."/>
            <person name="Stielow B."/>
            <person name="Szollosi G."/>
            <person name="Zifcakova L."/>
            <person name="Stursova M."/>
            <person name="Spatafora J.W."/>
            <person name="Tedersoo L."/>
            <person name="Vaario L.-M."/>
            <person name="Yamada A."/>
            <person name="Yan M."/>
            <person name="Wang P."/>
            <person name="Xu J."/>
            <person name="Bruns T."/>
            <person name="Baldrian P."/>
            <person name="Vilgalys R."/>
            <person name="Henrissat B."/>
            <person name="Grigoriev I.V."/>
            <person name="Hibbett D."/>
            <person name="Nagy L.G."/>
            <person name="Martin F.M."/>
        </authorList>
    </citation>
    <scope>NUCLEOTIDE SEQUENCE</scope>
    <source>
        <strain evidence="1">P2</strain>
    </source>
</reference>
<organism evidence="1 2">
    <name type="scientific">Thelephora ganbajun</name>
    <name type="common">Ganba fungus</name>
    <dbReference type="NCBI Taxonomy" id="370292"/>
    <lineage>
        <taxon>Eukaryota</taxon>
        <taxon>Fungi</taxon>
        <taxon>Dikarya</taxon>
        <taxon>Basidiomycota</taxon>
        <taxon>Agaricomycotina</taxon>
        <taxon>Agaricomycetes</taxon>
        <taxon>Thelephorales</taxon>
        <taxon>Thelephoraceae</taxon>
        <taxon>Thelephora</taxon>
    </lineage>
</organism>
<gene>
    <name evidence="1" type="ORF">BDM02DRAFT_3235661</name>
</gene>
<evidence type="ECO:0000313" key="1">
    <source>
        <dbReference type="EMBL" id="KAF9648905.1"/>
    </source>
</evidence>
<name>A0ACB6ZGG9_THEGA</name>